<dbReference type="Proteomes" id="UP000245449">
    <property type="component" value="Unassembled WGS sequence"/>
</dbReference>
<gene>
    <name evidence="7" type="ORF">DB895_02500</name>
</gene>
<sequence length="464" mass="53745">MLKKTYHILFLLGLFFFPFNEYEGIPVLGEFKTEAGALFLISGFLLLVIESMFTKKISIPYKSIVFKILIVFLLWCIVSTVLNAPSVSTNFFKHTGGVNRFIRQYFALLISSLIFFLFYWNVLIKMELKDILFKIRKVFLYSLIIASIYGFLETLVSFFHIGFLLPVLKLLDYFPFLEVTLHAEGRISSISYEPPFFAIYLITISGWMFSYILTNKGIFKFLPTIAILLLTFFSGSRTGLMVVFFQFVILITILFKERTFRKYIINALSSFMIILSILLVFNGEKIIKAVSEKIESLDFKGNLKKNISNKSRFGMQYASLQVFKENPIIGVGFGQQSYYSRHHYPIWATSNNYEFDLWYKNKNEKSFPPGYNIYTRLLAETGIIGFFIYLTLIFVSISISKKIIKKASAEKRYLGIILLISFSGLYINGLQVDTFRIYGIWLCLAILIRILSEKPNYVSRVNTD</sequence>
<feature type="transmembrane region" description="Helical" evidence="5">
    <location>
        <begin position="225"/>
        <end position="251"/>
    </location>
</feature>
<name>A0A2U1JP13_9FLAO</name>
<proteinExistence type="predicted"/>
<keyword evidence="3 5" id="KW-1133">Transmembrane helix</keyword>
<dbReference type="AlphaFoldDB" id="A0A2U1JP13"/>
<accession>A0A2U1JP13</accession>
<organism evidence="7 8">
    <name type="scientific">Flavobacterium psychrotolerans</name>
    <dbReference type="NCBI Taxonomy" id="2169410"/>
    <lineage>
        <taxon>Bacteria</taxon>
        <taxon>Pseudomonadati</taxon>
        <taxon>Bacteroidota</taxon>
        <taxon>Flavobacteriia</taxon>
        <taxon>Flavobacteriales</taxon>
        <taxon>Flavobacteriaceae</taxon>
        <taxon>Flavobacterium</taxon>
    </lineage>
</organism>
<comment type="caution">
    <text evidence="7">The sequence shown here is derived from an EMBL/GenBank/DDBJ whole genome shotgun (WGS) entry which is preliminary data.</text>
</comment>
<evidence type="ECO:0000256" key="3">
    <source>
        <dbReference type="ARBA" id="ARBA00022989"/>
    </source>
</evidence>
<feature type="transmembrane region" description="Helical" evidence="5">
    <location>
        <begin position="435"/>
        <end position="452"/>
    </location>
</feature>
<evidence type="ECO:0000256" key="4">
    <source>
        <dbReference type="ARBA" id="ARBA00023136"/>
    </source>
</evidence>
<dbReference type="GO" id="GO:0016020">
    <property type="term" value="C:membrane"/>
    <property type="evidence" value="ECO:0007669"/>
    <property type="project" value="UniProtKB-SubCell"/>
</dbReference>
<evidence type="ECO:0000256" key="2">
    <source>
        <dbReference type="ARBA" id="ARBA00022692"/>
    </source>
</evidence>
<dbReference type="PANTHER" id="PTHR37422:SF17">
    <property type="entry name" value="O-ANTIGEN LIGASE"/>
    <property type="match status" value="1"/>
</dbReference>
<dbReference type="Pfam" id="PF04932">
    <property type="entry name" value="Wzy_C"/>
    <property type="match status" value="1"/>
</dbReference>
<feature type="transmembrane region" description="Helical" evidence="5">
    <location>
        <begin position="412"/>
        <end position="429"/>
    </location>
</feature>
<evidence type="ECO:0000256" key="1">
    <source>
        <dbReference type="ARBA" id="ARBA00004141"/>
    </source>
</evidence>
<dbReference type="EMBL" id="QCZI01000002">
    <property type="protein sequence ID" value="PWA06872.1"/>
    <property type="molecule type" value="Genomic_DNA"/>
</dbReference>
<feature type="transmembrane region" description="Helical" evidence="5">
    <location>
        <begin position="263"/>
        <end position="281"/>
    </location>
</feature>
<feature type="transmembrane region" description="Helical" evidence="5">
    <location>
        <begin position="377"/>
        <end position="400"/>
    </location>
</feature>
<dbReference type="InterPro" id="IPR051533">
    <property type="entry name" value="WaaL-like"/>
</dbReference>
<feature type="transmembrane region" description="Helical" evidence="5">
    <location>
        <begin position="196"/>
        <end position="213"/>
    </location>
</feature>
<feature type="transmembrane region" description="Helical" evidence="5">
    <location>
        <begin position="65"/>
        <end position="85"/>
    </location>
</feature>
<feature type="domain" description="O-antigen ligase-related" evidence="6">
    <location>
        <begin position="225"/>
        <end position="390"/>
    </location>
</feature>
<keyword evidence="2 5" id="KW-0812">Transmembrane</keyword>
<dbReference type="OrthoDB" id="1421645at2"/>
<keyword evidence="4 5" id="KW-0472">Membrane</keyword>
<keyword evidence="8" id="KW-1185">Reference proteome</keyword>
<dbReference type="PANTHER" id="PTHR37422">
    <property type="entry name" value="TEICHURONIC ACID BIOSYNTHESIS PROTEIN TUAE"/>
    <property type="match status" value="1"/>
</dbReference>
<evidence type="ECO:0000259" key="6">
    <source>
        <dbReference type="Pfam" id="PF04932"/>
    </source>
</evidence>
<feature type="transmembrane region" description="Helical" evidence="5">
    <location>
        <begin position="105"/>
        <end position="123"/>
    </location>
</feature>
<reference evidence="7 8" key="1">
    <citation type="submission" date="2018-04" db="EMBL/GenBank/DDBJ databases">
        <title>Flavobacterium sp. nov., isolated from glacier ice.</title>
        <authorList>
            <person name="Liu Q."/>
            <person name="Xin Y.-H."/>
        </authorList>
    </citation>
    <scope>NUCLEOTIDE SEQUENCE [LARGE SCALE GENOMIC DNA]</scope>
    <source>
        <strain evidence="7 8">RB1R5</strain>
    </source>
</reference>
<evidence type="ECO:0000256" key="5">
    <source>
        <dbReference type="SAM" id="Phobius"/>
    </source>
</evidence>
<feature type="transmembrane region" description="Helical" evidence="5">
    <location>
        <begin position="37"/>
        <end position="53"/>
    </location>
</feature>
<evidence type="ECO:0000313" key="7">
    <source>
        <dbReference type="EMBL" id="PWA06872.1"/>
    </source>
</evidence>
<comment type="subcellular location">
    <subcellularLocation>
        <location evidence="1">Membrane</location>
        <topology evidence="1">Multi-pass membrane protein</topology>
    </subcellularLocation>
</comment>
<dbReference type="InterPro" id="IPR007016">
    <property type="entry name" value="O-antigen_ligase-rel_domated"/>
</dbReference>
<protein>
    <recommendedName>
        <fullName evidence="6">O-antigen ligase-related domain-containing protein</fullName>
    </recommendedName>
</protein>
<evidence type="ECO:0000313" key="8">
    <source>
        <dbReference type="Proteomes" id="UP000245449"/>
    </source>
</evidence>